<dbReference type="EMBL" id="JADEWC010000011">
    <property type="protein sequence ID" value="MBE9222395.1"/>
    <property type="molecule type" value="Genomic_DNA"/>
</dbReference>
<keyword evidence="8" id="KW-0119">Carbohydrate metabolism</keyword>
<organism evidence="13 14">
    <name type="scientific">Cyanobacterium stanieri LEGE 03274</name>
    <dbReference type="NCBI Taxonomy" id="1828756"/>
    <lineage>
        <taxon>Bacteria</taxon>
        <taxon>Bacillati</taxon>
        <taxon>Cyanobacteriota</taxon>
        <taxon>Cyanophyceae</taxon>
        <taxon>Oscillatoriophycideae</taxon>
        <taxon>Chroococcales</taxon>
        <taxon>Geminocystaceae</taxon>
        <taxon>Cyanobacterium</taxon>
    </lineage>
</organism>
<dbReference type="Proteomes" id="UP000654604">
    <property type="component" value="Unassembled WGS sequence"/>
</dbReference>
<evidence type="ECO:0000256" key="9">
    <source>
        <dbReference type="ARBA" id="ARBA00023235"/>
    </source>
</evidence>
<dbReference type="InterPro" id="IPR001509">
    <property type="entry name" value="Epimerase_deHydtase"/>
</dbReference>
<evidence type="ECO:0000256" key="11">
    <source>
        <dbReference type="ARBA" id="ARBA00033067"/>
    </source>
</evidence>
<evidence type="ECO:0000256" key="6">
    <source>
        <dbReference type="ARBA" id="ARBA00018569"/>
    </source>
</evidence>
<protein>
    <recommendedName>
        <fullName evidence="6">UDP-glucose 4-epimerase</fullName>
        <ecNumber evidence="5">5.1.3.2</ecNumber>
    </recommendedName>
    <alternativeName>
        <fullName evidence="11">Galactowaldenase</fullName>
    </alternativeName>
    <alternativeName>
        <fullName evidence="10">UDP-galactose 4-epimerase</fullName>
    </alternativeName>
</protein>
<keyword evidence="14" id="KW-1185">Reference proteome</keyword>
<feature type="domain" description="NAD-dependent epimerase/dehydratase" evidence="12">
    <location>
        <begin position="3"/>
        <end position="207"/>
    </location>
</feature>
<comment type="cofactor">
    <cofactor evidence="2">
        <name>NAD(+)</name>
        <dbReference type="ChEBI" id="CHEBI:57540"/>
    </cofactor>
</comment>
<dbReference type="RefSeq" id="WP_193800554.1">
    <property type="nucleotide sequence ID" value="NZ_JADEWC010000011.1"/>
</dbReference>
<dbReference type="Gene3D" id="3.40.50.720">
    <property type="entry name" value="NAD(P)-binding Rossmann-like Domain"/>
    <property type="match status" value="1"/>
</dbReference>
<name>A0ABR9V3C5_9CHRO</name>
<evidence type="ECO:0000259" key="12">
    <source>
        <dbReference type="Pfam" id="PF01370"/>
    </source>
</evidence>
<evidence type="ECO:0000256" key="2">
    <source>
        <dbReference type="ARBA" id="ARBA00001911"/>
    </source>
</evidence>
<evidence type="ECO:0000256" key="4">
    <source>
        <dbReference type="ARBA" id="ARBA00007637"/>
    </source>
</evidence>
<dbReference type="InterPro" id="IPR036291">
    <property type="entry name" value="NAD(P)-bd_dom_sf"/>
</dbReference>
<comment type="pathway">
    <text evidence="3">Carbohydrate metabolism; galactose metabolism.</text>
</comment>
<evidence type="ECO:0000256" key="5">
    <source>
        <dbReference type="ARBA" id="ARBA00013189"/>
    </source>
</evidence>
<keyword evidence="9" id="KW-0413">Isomerase</keyword>
<evidence type="ECO:0000256" key="3">
    <source>
        <dbReference type="ARBA" id="ARBA00004947"/>
    </source>
</evidence>
<dbReference type="PANTHER" id="PTHR43725">
    <property type="entry name" value="UDP-GLUCOSE 4-EPIMERASE"/>
    <property type="match status" value="1"/>
</dbReference>
<keyword evidence="7" id="KW-0520">NAD</keyword>
<evidence type="ECO:0000256" key="8">
    <source>
        <dbReference type="ARBA" id="ARBA00023144"/>
    </source>
</evidence>
<accession>A0ABR9V3C5</accession>
<evidence type="ECO:0000256" key="1">
    <source>
        <dbReference type="ARBA" id="ARBA00000083"/>
    </source>
</evidence>
<reference evidence="13 14" key="1">
    <citation type="submission" date="2020-10" db="EMBL/GenBank/DDBJ databases">
        <authorList>
            <person name="Castelo-Branco R."/>
            <person name="Eusebio N."/>
            <person name="Adriana R."/>
            <person name="Vieira A."/>
            <person name="Brugerolle De Fraissinette N."/>
            <person name="Rezende De Castro R."/>
            <person name="Schneider M.P."/>
            <person name="Vasconcelos V."/>
            <person name="Leao P.N."/>
        </authorList>
    </citation>
    <scope>NUCLEOTIDE SEQUENCE [LARGE SCALE GENOMIC DNA]</scope>
    <source>
        <strain evidence="13 14">LEGE 03274</strain>
    </source>
</reference>
<evidence type="ECO:0000313" key="14">
    <source>
        <dbReference type="Proteomes" id="UP000654604"/>
    </source>
</evidence>
<evidence type="ECO:0000313" key="13">
    <source>
        <dbReference type="EMBL" id="MBE9222395.1"/>
    </source>
</evidence>
<proteinExistence type="inferred from homology"/>
<comment type="similarity">
    <text evidence="4">Belongs to the NAD(P)-dependent epimerase/dehydratase family.</text>
</comment>
<dbReference type="Pfam" id="PF01370">
    <property type="entry name" value="Epimerase"/>
    <property type="match status" value="1"/>
</dbReference>
<gene>
    <name evidence="13" type="ORF">IQ215_06765</name>
</gene>
<comment type="catalytic activity">
    <reaction evidence="1">
        <text>UDP-alpha-D-glucose = UDP-alpha-D-galactose</text>
        <dbReference type="Rhea" id="RHEA:22168"/>
        <dbReference type="ChEBI" id="CHEBI:58885"/>
        <dbReference type="ChEBI" id="CHEBI:66914"/>
        <dbReference type="EC" id="5.1.3.2"/>
    </reaction>
</comment>
<dbReference type="EC" id="5.1.3.2" evidence="5"/>
<comment type="caution">
    <text evidence="13">The sequence shown here is derived from an EMBL/GenBank/DDBJ whole genome shotgun (WGS) entry which is preliminary data.</text>
</comment>
<dbReference type="SUPFAM" id="SSF51735">
    <property type="entry name" value="NAD(P)-binding Rossmann-fold domains"/>
    <property type="match status" value="1"/>
</dbReference>
<evidence type="ECO:0000256" key="7">
    <source>
        <dbReference type="ARBA" id="ARBA00023027"/>
    </source>
</evidence>
<evidence type="ECO:0000256" key="10">
    <source>
        <dbReference type="ARBA" id="ARBA00031367"/>
    </source>
</evidence>
<dbReference type="PANTHER" id="PTHR43725:SF47">
    <property type="entry name" value="UDP-GLUCOSE 4-EPIMERASE"/>
    <property type="match status" value="1"/>
</dbReference>
<keyword evidence="8" id="KW-0299">Galactose metabolism</keyword>
<dbReference type="CDD" id="cd05265">
    <property type="entry name" value="SDR_a1"/>
    <property type="match status" value="1"/>
</dbReference>
<sequence>MRILIMGGTRFIGVSLTKMLVNQGHEVVLFNRGNNPAPVDGIQQIRGDRTSAVQLQEKLKGEKFDAIFDNNGRTLSDTKPLVDLFYDQVSHFVYVSSAGVYLPSHQMPHREDDPLNPESRHRGKFETEAYLKQSGIPFTSIRPVYIYGSGNYNDLENWFFDRLGRNLPIPIPHHGLYITQFGHVEDLASAMTRVLGNSKAIGQIYNISGDRFTTFTGLALACASAMGKNPNDIDIRYYDPNQIDIGKRKAFPIRMQHFFTDISKAQKDLSWQPKYDLISGLKESFENDYLANQRDKKDTDFSVDEQIIAHLESH</sequence>